<gene>
    <name evidence="4" type="ORF">SeMB42_g05162</name>
</gene>
<dbReference type="GO" id="GO:0030490">
    <property type="term" value="P:maturation of SSU-rRNA"/>
    <property type="evidence" value="ECO:0007669"/>
    <property type="project" value="TreeGrafter"/>
</dbReference>
<dbReference type="InterPro" id="IPR037393">
    <property type="entry name" value="Bud22/SRFB1"/>
</dbReference>
<dbReference type="GO" id="GO:0005634">
    <property type="term" value="C:nucleus"/>
    <property type="evidence" value="ECO:0007669"/>
    <property type="project" value="TreeGrafter"/>
</dbReference>
<evidence type="ECO:0000313" key="4">
    <source>
        <dbReference type="EMBL" id="TPX42354.1"/>
    </source>
</evidence>
<feature type="domain" description="Bud22" evidence="3">
    <location>
        <begin position="185"/>
        <end position="304"/>
    </location>
</feature>
<evidence type="ECO:0000313" key="5">
    <source>
        <dbReference type="Proteomes" id="UP000317494"/>
    </source>
</evidence>
<evidence type="ECO:0000256" key="1">
    <source>
        <dbReference type="ARBA" id="ARBA00023054"/>
    </source>
</evidence>
<dbReference type="EMBL" id="QEAN01000235">
    <property type="protein sequence ID" value="TPX42354.1"/>
    <property type="molecule type" value="Genomic_DNA"/>
</dbReference>
<reference evidence="4 5" key="1">
    <citation type="journal article" date="2019" name="Sci. Rep.">
        <title>Comparative genomics of chytrid fungi reveal insights into the obligate biotrophic and pathogenic lifestyle of Synchytrium endobioticum.</title>
        <authorList>
            <person name="van de Vossenberg B.T.L.H."/>
            <person name="Warris S."/>
            <person name="Nguyen H.D.T."/>
            <person name="van Gent-Pelzer M.P.E."/>
            <person name="Joly D.L."/>
            <person name="van de Geest H.C."/>
            <person name="Bonants P.J.M."/>
            <person name="Smith D.S."/>
            <person name="Levesque C.A."/>
            <person name="van der Lee T.A.J."/>
        </authorList>
    </citation>
    <scope>NUCLEOTIDE SEQUENCE [LARGE SCALE GENOMIC DNA]</scope>
    <source>
        <strain evidence="4 5">MB42</strain>
    </source>
</reference>
<dbReference type="GO" id="GO:0030686">
    <property type="term" value="C:90S preribosome"/>
    <property type="evidence" value="ECO:0007669"/>
    <property type="project" value="TreeGrafter"/>
</dbReference>
<protein>
    <recommendedName>
        <fullName evidence="3">Bud22 domain-containing protein</fullName>
    </recommendedName>
</protein>
<dbReference type="Pfam" id="PF09073">
    <property type="entry name" value="BUD22"/>
    <property type="match status" value="1"/>
</dbReference>
<organism evidence="4 5">
    <name type="scientific">Synchytrium endobioticum</name>
    <dbReference type="NCBI Taxonomy" id="286115"/>
    <lineage>
        <taxon>Eukaryota</taxon>
        <taxon>Fungi</taxon>
        <taxon>Fungi incertae sedis</taxon>
        <taxon>Chytridiomycota</taxon>
        <taxon>Chytridiomycota incertae sedis</taxon>
        <taxon>Chytridiomycetes</taxon>
        <taxon>Synchytriales</taxon>
        <taxon>Synchytriaceae</taxon>
        <taxon>Synchytrium</taxon>
    </lineage>
</organism>
<feature type="compositionally biased region" description="Polar residues" evidence="2">
    <location>
        <begin position="246"/>
        <end position="258"/>
    </location>
</feature>
<proteinExistence type="predicted"/>
<name>A0A507CT55_9FUNG</name>
<accession>A0A507CT55</accession>
<dbReference type="PANTHER" id="PTHR23325">
    <property type="entry name" value="SERUM RESPONSE FACTOR-BINDING"/>
    <property type="match status" value="1"/>
</dbReference>
<keyword evidence="5" id="KW-1185">Reference proteome</keyword>
<dbReference type="PANTHER" id="PTHR23325:SF1">
    <property type="entry name" value="SERUM RESPONSE FACTOR-BINDING PROTEIN 1"/>
    <property type="match status" value="1"/>
</dbReference>
<dbReference type="InterPro" id="IPR015158">
    <property type="entry name" value="Bud22_dom"/>
</dbReference>
<dbReference type="Proteomes" id="UP000317494">
    <property type="component" value="Unassembled WGS sequence"/>
</dbReference>
<dbReference type="AlphaFoldDB" id="A0A507CT55"/>
<keyword evidence="1" id="KW-0175">Coiled coil</keyword>
<feature type="compositionally biased region" description="Basic and acidic residues" evidence="2">
    <location>
        <begin position="270"/>
        <end position="282"/>
    </location>
</feature>
<dbReference type="VEuPathDB" id="FungiDB:SeMB42_g05162"/>
<feature type="region of interest" description="Disordered" evidence="2">
    <location>
        <begin position="217"/>
        <end position="282"/>
    </location>
</feature>
<comment type="caution">
    <text evidence="4">The sequence shown here is derived from an EMBL/GenBank/DDBJ whole genome shotgun (WGS) entry which is preliminary data.</text>
</comment>
<sequence length="307" mass="34934">MELSDLGINIPDTIPPVSQKLLHHRSEKLKQNAFKKACAFEIQRLVKKARRCRIQISEEGSDVPDHVSAKRKAELVKLESDLEVLTGKHGSLISYVNTLDSSPASSDRTCPRDRVMKRMAAAVDRRGKRKRDADAQENREVEMPDKKARVDDANTKHNQKRIQHRDHSLPREKTRKRSILNFNAQMDDDGRKNRPGQQARRKIWESVYGDRAKHLQTITKSNHGGQSARTDHRTNLRDGGRPQYDRNASTRCDSTQPSRADKPVPSSQPPKKEEGPLHPSWEAKRLMKLKAASAITTKPTKIVFPDD</sequence>
<evidence type="ECO:0000256" key="2">
    <source>
        <dbReference type="SAM" id="MobiDB-lite"/>
    </source>
</evidence>
<evidence type="ECO:0000259" key="3">
    <source>
        <dbReference type="Pfam" id="PF09073"/>
    </source>
</evidence>
<feature type="compositionally biased region" description="Basic and acidic residues" evidence="2">
    <location>
        <begin position="131"/>
        <end position="155"/>
    </location>
</feature>
<feature type="region of interest" description="Disordered" evidence="2">
    <location>
        <begin position="120"/>
        <end position="202"/>
    </location>
</feature>
<feature type="compositionally biased region" description="Basic and acidic residues" evidence="2">
    <location>
        <begin position="229"/>
        <end position="244"/>
    </location>
</feature>
<feature type="compositionally biased region" description="Polar residues" evidence="2">
    <location>
        <begin position="217"/>
        <end position="228"/>
    </location>
</feature>